<comment type="similarity">
    <text evidence="3">Belongs to the exportin family.</text>
</comment>
<dbReference type="PANTHER" id="PTHR12596:SF2">
    <property type="entry name" value="EXPORTIN-7 ISOFORM X1"/>
    <property type="match status" value="1"/>
</dbReference>
<evidence type="ECO:0000256" key="2">
    <source>
        <dbReference type="ARBA" id="ARBA00004496"/>
    </source>
</evidence>
<gene>
    <name evidence="8" type="ORF">GPUH_LOCUS383</name>
</gene>
<keyword evidence="6" id="KW-0653">Protein transport</keyword>
<dbReference type="GO" id="GO:0006611">
    <property type="term" value="P:protein export from nucleus"/>
    <property type="evidence" value="ECO:0007669"/>
    <property type="project" value="TreeGrafter"/>
</dbReference>
<dbReference type="GO" id="GO:0005737">
    <property type="term" value="C:cytoplasm"/>
    <property type="evidence" value="ECO:0007669"/>
    <property type="project" value="UniProtKB-SubCell"/>
</dbReference>
<protein>
    <submittedName>
        <fullName evidence="10">Importin N-terminal domain-containing protein</fullName>
    </submittedName>
</protein>
<dbReference type="Proteomes" id="UP000271098">
    <property type="component" value="Unassembled WGS sequence"/>
</dbReference>
<organism evidence="10">
    <name type="scientific">Gongylonema pulchrum</name>
    <dbReference type="NCBI Taxonomy" id="637853"/>
    <lineage>
        <taxon>Eukaryota</taxon>
        <taxon>Metazoa</taxon>
        <taxon>Ecdysozoa</taxon>
        <taxon>Nematoda</taxon>
        <taxon>Chromadorea</taxon>
        <taxon>Rhabditida</taxon>
        <taxon>Spirurina</taxon>
        <taxon>Spiruromorpha</taxon>
        <taxon>Spiruroidea</taxon>
        <taxon>Gongylonematidae</taxon>
        <taxon>Gongylonema</taxon>
    </lineage>
</organism>
<dbReference type="InterPro" id="IPR011989">
    <property type="entry name" value="ARM-like"/>
</dbReference>
<name>A0A183CV92_9BILA</name>
<evidence type="ECO:0000256" key="3">
    <source>
        <dbReference type="ARBA" id="ARBA00009466"/>
    </source>
</evidence>
<dbReference type="AlphaFoldDB" id="A0A183CV92"/>
<evidence type="ECO:0000313" key="8">
    <source>
        <dbReference type="EMBL" id="VDK27995.1"/>
    </source>
</evidence>
<accession>A0A183CV92</accession>
<dbReference type="GO" id="GO:0005049">
    <property type="term" value="F:nuclear export signal receptor activity"/>
    <property type="evidence" value="ECO:0007669"/>
    <property type="project" value="InterPro"/>
</dbReference>
<evidence type="ECO:0000256" key="1">
    <source>
        <dbReference type="ARBA" id="ARBA00004123"/>
    </source>
</evidence>
<sequence>MQEPIHEVDSYLLVYLDERAASLPPFVLTSLCQLFARITKLGWNDYDSDNNAFPFREPLFSILKYAEKNSDKGPLAVQLLAQLVSDINSSAGFDSLIKQRKTATIFRDEHLFDIFKLSTSVLQKTVSGGTSPRQLSTVNGLLQLSLNCLSFDFVGSVCDETSEDNATVQVPTSWRIGRVLPLSVENKECCIIGMVACQLTFSIRFLEKASASSLLVSALRLHP</sequence>
<evidence type="ECO:0000313" key="9">
    <source>
        <dbReference type="Proteomes" id="UP000271098"/>
    </source>
</evidence>
<evidence type="ECO:0000256" key="5">
    <source>
        <dbReference type="ARBA" id="ARBA00022490"/>
    </source>
</evidence>
<keyword evidence="4" id="KW-0813">Transport</keyword>
<dbReference type="GO" id="GO:0005643">
    <property type="term" value="C:nuclear pore"/>
    <property type="evidence" value="ECO:0007669"/>
    <property type="project" value="TreeGrafter"/>
</dbReference>
<dbReference type="OrthoDB" id="244158at2759"/>
<evidence type="ECO:0000256" key="6">
    <source>
        <dbReference type="ARBA" id="ARBA00022927"/>
    </source>
</evidence>
<proteinExistence type="inferred from homology"/>
<reference evidence="10" key="1">
    <citation type="submission" date="2016-06" db="UniProtKB">
        <authorList>
            <consortium name="WormBaseParasite"/>
        </authorList>
    </citation>
    <scope>IDENTIFICATION</scope>
</reference>
<reference evidence="8 9" key="2">
    <citation type="submission" date="2018-11" db="EMBL/GenBank/DDBJ databases">
        <authorList>
            <consortium name="Pathogen Informatics"/>
        </authorList>
    </citation>
    <scope>NUCLEOTIDE SEQUENCE [LARGE SCALE GENOMIC DNA]</scope>
</reference>
<dbReference type="PANTHER" id="PTHR12596">
    <property type="entry name" value="EXPORTIN 4,7-RELATED"/>
    <property type="match status" value="1"/>
</dbReference>
<evidence type="ECO:0000313" key="10">
    <source>
        <dbReference type="WBParaSite" id="GPUH_0000038201-mRNA-1"/>
    </source>
</evidence>
<dbReference type="InterPro" id="IPR044189">
    <property type="entry name" value="XPO4/7-like"/>
</dbReference>
<dbReference type="EMBL" id="UYRT01000322">
    <property type="protein sequence ID" value="VDK27995.1"/>
    <property type="molecule type" value="Genomic_DNA"/>
</dbReference>
<keyword evidence="7" id="KW-0539">Nucleus</keyword>
<keyword evidence="9" id="KW-1185">Reference proteome</keyword>
<dbReference type="Gene3D" id="1.25.10.10">
    <property type="entry name" value="Leucine-rich Repeat Variant"/>
    <property type="match status" value="1"/>
</dbReference>
<keyword evidence="5" id="KW-0963">Cytoplasm</keyword>
<evidence type="ECO:0000256" key="4">
    <source>
        <dbReference type="ARBA" id="ARBA00022448"/>
    </source>
</evidence>
<evidence type="ECO:0000256" key="7">
    <source>
        <dbReference type="ARBA" id="ARBA00023242"/>
    </source>
</evidence>
<dbReference type="WBParaSite" id="GPUH_0000038201-mRNA-1">
    <property type="protein sequence ID" value="GPUH_0000038201-mRNA-1"/>
    <property type="gene ID" value="GPUH_0000038201"/>
</dbReference>
<comment type="subcellular location">
    <subcellularLocation>
        <location evidence="2">Cytoplasm</location>
    </subcellularLocation>
    <subcellularLocation>
        <location evidence="1">Nucleus</location>
    </subcellularLocation>
</comment>